<proteinExistence type="predicted"/>
<evidence type="ECO:0000313" key="2">
    <source>
        <dbReference type="Proteomes" id="UP000525652"/>
    </source>
</evidence>
<dbReference type="PANTHER" id="PTHR42685:SF22">
    <property type="entry name" value="CONDITIONED MEDIUM FACTOR RECEPTOR 1"/>
    <property type="match status" value="1"/>
</dbReference>
<accession>A0A7X1AVU5</accession>
<organism evidence="1 2">
    <name type="scientific">Puniceicoccus vermicola</name>
    <dbReference type="NCBI Taxonomy" id="388746"/>
    <lineage>
        <taxon>Bacteria</taxon>
        <taxon>Pseudomonadati</taxon>
        <taxon>Verrucomicrobiota</taxon>
        <taxon>Opitutia</taxon>
        <taxon>Puniceicoccales</taxon>
        <taxon>Puniceicoccaceae</taxon>
        <taxon>Puniceicoccus</taxon>
    </lineage>
</organism>
<dbReference type="EMBL" id="JACHVA010000040">
    <property type="protein sequence ID" value="MBC2600882.1"/>
    <property type="molecule type" value="Genomic_DNA"/>
</dbReference>
<dbReference type="Gene3D" id="3.50.50.60">
    <property type="entry name" value="FAD/NAD(P)-binding domain"/>
    <property type="match status" value="2"/>
</dbReference>
<keyword evidence="2" id="KW-1185">Reference proteome</keyword>
<dbReference type="InterPro" id="IPR036188">
    <property type="entry name" value="FAD/NAD-bd_sf"/>
</dbReference>
<dbReference type="SUPFAM" id="SSF51905">
    <property type="entry name" value="FAD/NAD(P)-binding domain"/>
    <property type="match status" value="1"/>
</dbReference>
<dbReference type="Proteomes" id="UP000525652">
    <property type="component" value="Unassembled WGS sequence"/>
</dbReference>
<sequence>MARELTIVGGGLAGLSLGVALSDRGIPVTVWEAGEIPRHRVCGEFICGVRPETLQNLRVADDLEDVLLHHRATWLGKKGEILFSGELPRPALGISRYALDHRLVERVRANGGEVILGQRWRGNPNEEGVVLASGRIAERTSWMGFKLHIAGDLPRELTLFFGDYGYVGLCPVEGGYWNLCGLFRKRPEVRGGKEEILEAYASASGMEPVVDLLKKCRIEPGSAAGVAGVAFGLKPPPKGEVRLGDAWGVIPPFTGNGMSIAFESAELALTPLEKWANGRLEWEGARDDIVRSHCRHLRTRFRVANSLHPFLLRPAGVRFLSILARTKILPFRPLFALTH</sequence>
<comment type="caution">
    <text evidence="1">The sequence shown here is derived from an EMBL/GenBank/DDBJ whole genome shotgun (WGS) entry which is preliminary data.</text>
</comment>
<dbReference type="RefSeq" id="WP_185691617.1">
    <property type="nucleotide sequence ID" value="NZ_JACHVA010000040.1"/>
</dbReference>
<gene>
    <name evidence="1" type="ORF">H5P30_03715</name>
</gene>
<dbReference type="PANTHER" id="PTHR42685">
    <property type="entry name" value="GERANYLGERANYL DIPHOSPHATE REDUCTASE"/>
    <property type="match status" value="1"/>
</dbReference>
<name>A0A7X1AVU5_9BACT</name>
<dbReference type="PRINTS" id="PR00420">
    <property type="entry name" value="RNGMNOXGNASE"/>
</dbReference>
<dbReference type="Pfam" id="PF13450">
    <property type="entry name" value="NAD_binding_8"/>
    <property type="match status" value="1"/>
</dbReference>
<dbReference type="InterPro" id="IPR050407">
    <property type="entry name" value="Geranylgeranyl_reductase"/>
</dbReference>
<evidence type="ECO:0000313" key="1">
    <source>
        <dbReference type="EMBL" id="MBC2600882.1"/>
    </source>
</evidence>
<reference evidence="1 2" key="1">
    <citation type="submission" date="2020-07" db="EMBL/GenBank/DDBJ databases">
        <authorList>
            <person name="Feng X."/>
        </authorList>
    </citation>
    <scope>NUCLEOTIDE SEQUENCE [LARGE SCALE GENOMIC DNA]</scope>
    <source>
        <strain evidence="1 2">JCM14086</strain>
    </source>
</reference>
<dbReference type="AlphaFoldDB" id="A0A7X1AVU5"/>
<protein>
    <submittedName>
        <fullName evidence="1">NAD(P)-binding protein</fullName>
    </submittedName>
</protein>